<evidence type="ECO:0000256" key="8">
    <source>
        <dbReference type="ARBA" id="ARBA00023012"/>
    </source>
</evidence>
<keyword evidence="9" id="KW-1133">Transmembrane helix</keyword>
<dbReference type="AlphaFoldDB" id="A0A1I4U1I0"/>
<dbReference type="CDD" id="cd00082">
    <property type="entry name" value="HisKA"/>
    <property type="match status" value="1"/>
</dbReference>
<dbReference type="InterPro" id="IPR036890">
    <property type="entry name" value="HATPase_C_sf"/>
</dbReference>
<evidence type="ECO:0000313" key="12">
    <source>
        <dbReference type="Proteomes" id="UP000199470"/>
    </source>
</evidence>
<dbReference type="EC" id="2.7.13.3" evidence="2"/>
<feature type="transmembrane region" description="Helical" evidence="9">
    <location>
        <begin position="33"/>
        <end position="53"/>
    </location>
</feature>
<feature type="transmembrane region" description="Helical" evidence="9">
    <location>
        <begin position="65"/>
        <end position="84"/>
    </location>
</feature>
<name>A0A1I4U1I0_9BURK</name>
<dbReference type="STRING" id="758825.SAMN02982985_05443"/>
<gene>
    <name evidence="11" type="ORF">SAMN02982985_05443</name>
</gene>
<dbReference type="InterPro" id="IPR036097">
    <property type="entry name" value="HisK_dim/P_sf"/>
</dbReference>
<reference evidence="11 12" key="1">
    <citation type="submission" date="2016-10" db="EMBL/GenBank/DDBJ databases">
        <authorList>
            <person name="de Groot N.N."/>
        </authorList>
    </citation>
    <scope>NUCLEOTIDE SEQUENCE [LARGE SCALE GENOMIC DNA]</scope>
    <source>
        <strain evidence="11 12">ATCC 43154</strain>
    </source>
</reference>
<feature type="transmembrane region" description="Helical" evidence="9">
    <location>
        <begin position="96"/>
        <end position="119"/>
    </location>
</feature>
<evidence type="ECO:0000256" key="3">
    <source>
        <dbReference type="ARBA" id="ARBA00022553"/>
    </source>
</evidence>
<evidence type="ECO:0000256" key="5">
    <source>
        <dbReference type="ARBA" id="ARBA00022741"/>
    </source>
</evidence>
<dbReference type="OrthoDB" id="8573961at2"/>
<keyword evidence="3" id="KW-0597">Phosphoprotein</keyword>
<dbReference type="Gene3D" id="3.30.565.10">
    <property type="entry name" value="Histidine kinase-like ATPase, C-terminal domain"/>
    <property type="match status" value="1"/>
</dbReference>
<dbReference type="CDD" id="cd00075">
    <property type="entry name" value="HATPase"/>
    <property type="match status" value="1"/>
</dbReference>
<feature type="transmembrane region" description="Helical" evidence="9">
    <location>
        <begin position="131"/>
        <end position="152"/>
    </location>
</feature>
<accession>A0A1I4U1I0</accession>
<evidence type="ECO:0000256" key="4">
    <source>
        <dbReference type="ARBA" id="ARBA00022679"/>
    </source>
</evidence>
<evidence type="ECO:0000256" key="7">
    <source>
        <dbReference type="ARBA" id="ARBA00022840"/>
    </source>
</evidence>
<dbReference type="SMART" id="SM00387">
    <property type="entry name" value="HATPase_c"/>
    <property type="match status" value="1"/>
</dbReference>
<keyword evidence="9" id="KW-0472">Membrane</keyword>
<dbReference type="InterPro" id="IPR005467">
    <property type="entry name" value="His_kinase_dom"/>
</dbReference>
<dbReference type="GO" id="GO:0005524">
    <property type="term" value="F:ATP binding"/>
    <property type="evidence" value="ECO:0007669"/>
    <property type="project" value="UniProtKB-KW"/>
</dbReference>
<evidence type="ECO:0000256" key="9">
    <source>
        <dbReference type="SAM" id="Phobius"/>
    </source>
</evidence>
<dbReference type="PRINTS" id="PR00344">
    <property type="entry name" value="BCTRLSENSOR"/>
</dbReference>
<evidence type="ECO:0000259" key="10">
    <source>
        <dbReference type="PROSITE" id="PS50109"/>
    </source>
</evidence>
<dbReference type="EMBL" id="FOTW01000036">
    <property type="protein sequence ID" value="SFM82854.1"/>
    <property type="molecule type" value="Genomic_DNA"/>
</dbReference>
<keyword evidence="12" id="KW-1185">Reference proteome</keyword>
<dbReference type="Pfam" id="PF02518">
    <property type="entry name" value="HATPase_c"/>
    <property type="match status" value="1"/>
</dbReference>
<comment type="catalytic activity">
    <reaction evidence="1">
        <text>ATP + protein L-histidine = ADP + protein N-phospho-L-histidine.</text>
        <dbReference type="EC" id="2.7.13.3"/>
    </reaction>
</comment>
<dbReference type="PANTHER" id="PTHR43065">
    <property type="entry name" value="SENSOR HISTIDINE KINASE"/>
    <property type="match status" value="1"/>
</dbReference>
<dbReference type="SUPFAM" id="SSF55874">
    <property type="entry name" value="ATPase domain of HSP90 chaperone/DNA topoisomerase II/histidine kinase"/>
    <property type="match status" value="1"/>
</dbReference>
<keyword evidence="7" id="KW-0067">ATP-binding</keyword>
<dbReference type="Gene3D" id="1.10.287.130">
    <property type="match status" value="1"/>
</dbReference>
<evidence type="ECO:0000313" key="11">
    <source>
        <dbReference type="EMBL" id="SFM82854.1"/>
    </source>
</evidence>
<proteinExistence type="predicted"/>
<dbReference type="InterPro" id="IPR031621">
    <property type="entry name" value="HisKA_7TM"/>
</dbReference>
<dbReference type="PANTHER" id="PTHR43065:SF10">
    <property type="entry name" value="PEROXIDE STRESS-ACTIVATED HISTIDINE KINASE MAK3"/>
    <property type="match status" value="1"/>
</dbReference>
<dbReference type="Pfam" id="PF16927">
    <property type="entry name" value="HisKA_7TM"/>
    <property type="match status" value="1"/>
</dbReference>
<dbReference type="Pfam" id="PF00512">
    <property type="entry name" value="HisKA"/>
    <property type="match status" value="1"/>
</dbReference>
<dbReference type="InterPro" id="IPR003661">
    <property type="entry name" value="HisK_dim/P_dom"/>
</dbReference>
<dbReference type="Proteomes" id="UP000199470">
    <property type="component" value="Unassembled WGS sequence"/>
</dbReference>
<sequence>MPSILPALVSLFFLAYGIYLLRRHGGSRIGQTAFLICAATFCWQISWAVLFQLKDAQQALILAKFGYLLILFLPTTIYHFIVELTGRQAERHWVELSYGLAGILAIALLSSNAIVAGLHSYFFGYYPRAGWLHPLHLLQTALVIGRGLHLLYRRQRAAVSTERTRLRYCLASMLVYLLAAVDYLGNYGVQFYPPGVLFIATSLGLVALATVRHDLLTDPLELAATIAHEMRTPLATIRSQSRVLSNSLPELLAGYQSAVDHGLLAPTLRADKLAYLAELAQLIDAEVSRSNFVVDLVLASARAGTLNRQDFALHSVKKCVDEALARYPFESAMRDKVRVRIDNDFTFYGSDVLLVYVLYNLFKNALHAIKSAGRGEVEIEFFTCGKGKQLVVRDTGPGIPADVLPHVFDPFYTTRQGGGGTGMGLAFCQRVLTAFGGQILCESKAGRYTMFSLQFPSDCTAPNK</sequence>
<keyword evidence="4" id="KW-0808">Transferase</keyword>
<dbReference type="GO" id="GO:0000155">
    <property type="term" value="F:phosphorelay sensor kinase activity"/>
    <property type="evidence" value="ECO:0007669"/>
    <property type="project" value="InterPro"/>
</dbReference>
<feature type="transmembrane region" description="Helical" evidence="9">
    <location>
        <begin position="164"/>
        <end position="185"/>
    </location>
</feature>
<dbReference type="InterPro" id="IPR003594">
    <property type="entry name" value="HATPase_dom"/>
</dbReference>
<organism evidence="11 12">
    <name type="scientific">Rugamonas rubra</name>
    <dbReference type="NCBI Taxonomy" id="758825"/>
    <lineage>
        <taxon>Bacteria</taxon>
        <taxon>Pseudomonadati</taxon>
        <taxon>Pseudomonadota</taxon>
        <taxon>Betaproteobacteria</taxon>
        <taxon>Burkholderiales</taxon>
        <taxon>Oxalobacteraceae</taxon>
        <taxon>Telluria group</taxon>
        <taxon>Rugamonas</taxon>
    </lineage>
</organism>
<evidence type="ECO:0000256" key="2">
    <source>
        <dbReference type="ARBA" id="ARBA00012438"/>
    </source>
</evidence>
<protein>
    <recommendedName>
        <fullName evidence="2">histidine kinase</fullName>
        <ecNumber evidence="2">2.7.13.3</ecNumber>
    </recommendedName>
</protein>
<feature type="transmembrane region" description="Helical" evidence="9">
    <location>
        <begin position="191"/>
        <end position="211"/>
    </location>
</feature>
<feature type="domain" description="Histidine kinase" evidence="10">
    <location>
        <begin position="225"/>
        <end position="459"/>
    </location>
</feature>
<evidence type="ECO:0000256" key="6">
    <source>
        <dbReference type="ARBA" id="ARBA00022777"/>
    </source>
</evidence>
<dbReference type="InterPro" id="IPR004358">
    <property type="entry name" value="Sig_transdc_His_kin-like_C"/>
</dbReference>
<dbReference type="RefSeq" id="WP_093390829.1">
    <property type="nucleotide sequence ID" value="NZ_FOTW01000036.1"/>
</dbReference>
<keyword evidence="9" id="KW-0812">Transmembrane</keyword>
<feature type="transmembrane region" description="Helical" evidence="9">
    <location>
        <begin position="6"/>
        <end position="21"/>
    </location>
</feature>
<keyword evidence="5" id="KW-0547">Nucleotide-binding</keyword>
<dbReference type="PROSITE" id="PS50109">
    <property type="entry name" value="HIS_KIN"/>
    <property type="match status" value="1"/>
</dbReference>
<evidence type="ECO:0000256" key="1">
    <source>
        <dbReference type="ARBA" id="ARBA00000085"/>
    </source>
</evidence>
<keyword evidence="8" id="KW-0902">Two-component regulatory system</keyword>
<dbReference type="SUPFAM" id="SSF47384">
    <property type="entry name" value="Homodimeric domain of signal transducing histidine kinase"/>
    <property type="match status" value="1"/>
</dbReference>
<keyword evidence="6 11" id="KW-0418">Kinase</keyword>